<dbReference type="OrthoDB" id="656273at2"/>
<dbReference type="InterPro" id="IPR014284">
    <property type="entry name" value="RNA_pol_sigma-70_dom"/>
</dbReference>
<keyword evidence="3" id="KW-0731">Sigma factor</keyword>
<feature type="domain" description="RNA polymerase sigma-70 region 2" evidence="5">
    <location>
        <begin position="26"/>
        <end position="88"/>
    </location>
</feature>
<evidence type="ECO:0000256" key="1">
    <source>
        <dbReference type="ARBA" id="ARBA00010641"/>
    </source>
</evidence>
<reference evidence="7 8" key="1">
    <citation type="submission" date="2018-06" db="EMBL/GenBank/DDBJ databases">
        <title>Pedobacter endophyticus sp. nov., an endophytic bacterium isolated from a leaf of Triticum aestivum.</title>
        <authorList>
            <person name="Zhang L."/>
        </authorList>
    </citation>
    <scope>NUCLEOTIDE SEQUENCE [LARGE SCALE GENOMIC DNA]</scope>
    <source>
        <strain evidence="7 8">CM134L-2</strain>
    </source>
</reference>
<evidence type="ECO:0000259" key="5">
    <source>
        <dbReference type="Pfam" id="PF04542"/>
    </source>
</evidence>
<dbReference type="PANTHER" id="PTHR43133">
    <property type="entry name" value="RNA POLYMERASE ECF-TYPE SIGMA FACTO"/>
    <property type="match status" value="1"/>
</dbReference>
<gene>
    <name evidence="7" type="ORF">DPV69_10675</name>
</gene>
<dbReference type="InterPro" id="IPR039425">
    <property type="entry name" value="RNA_pol_sigma-70-like"/>
</dbReference>
<organism evidence="7 8">
    <name type="scientific">Pedobacter chitinilyticus</name>
    <dbReference type="NCBI Taxonomy" id="2233776"/>
    <lineage>
        <taxon>Bacteria</taxon>
        <taxon>Pseudomonadati</taxon>
        <taxon>Bacteroidota</taxon>
        <taxon>Sphingobacteriia</taxon>
        <taxon>Sphingobacteriales</taxon>
        <taxon>Sphingobacteriaceae</taxon>
        <taxon>Pedobacter</taxon>
    </lineage>
</organism>
<dbReference type="Gene3D" id="1.10.10.10">
    <property type="entry name" value="Winged helix-like DNA-binding domain superfamily/Winged helix DNA-binding domain"/>
    <property type="match status" value="1"/>
</dbReference>
<evidence type="ECO:0000313" key="8">
    <source>
        <dbReference type="Proteomes" id="UP000284120"/>
    </source>
</evidence>
<keyword evidence="4" id="KW-0804">Transcription</keyword>
<dbReference type="InterPro" id="IPR007627">
    <property type="entry name" value="RNA_pol_sigma70_r2"/>
</dbReference>
<evidence type="ECO:0000259" key="6">
    <source>
        <dbReference type="Pfam" id="PF08281"/>
    </source>
</evidence>
<name>A0A3S3PTR9_9SPHI</name>
<accession>A0A3S3PTR9</accession>
<dbReference type="Pfam" id="PF08281">
    <property type="entry name" value="Sigma70_r4_2"/>
    <property type="match status" value="1"/>
</dbReference>
<sequence>MKGKQLLSDHLFPIYLGKEMGFELAYRSYHQPLRFFATRYVSEEDAQDLIENIFVRLWHKNQVFDSPSHLQAFLYRAAYNACLSHIKAVKNAENRHHLVGSNTPEAEESFMQTMIRAEVLAEIYRAINSLPLQCAKVITLSFVDGLSNKEIAQQLDLTEQTVKNHKVRGLKILRDQLSGDAMVLLLSLPAICKYVIK</sequence>
<dbReference type="InterPro" id="IPR013324">
    <property type="entry name" value="RNA_pol_sigma_r3/r4-like"/>
</dbReference>
<dbReference type="GO" id="GO:0006352">
    <property type="term" value="P:DNA-templated transcription initiation"/>
    <property type="evidence" value="ECO:0007669"/>
    <property type="project" value="InterPro"/>
</dbReference>
<dbReference type="InterPro" id="IPR014327">
    <property type="entry name" value="RNA_pol_sigma70_bacteroid"/>
</dbReference>
<dbReference type="SUPFAM" id="SSF88946">
    <property type="entry name" value="Sigma2 domain of RNA polymerase sigma factors"/>
    <property type="match status" value="1"/>
</dbReference>
<evidence type="ECO:0000256" key="4">
    <source>
        <dbReference type="ARBA" id="ARBA00023163"/>
    </source>
</evidence>
<dbReference type="Proteomes" id="UP000284120">
    <property type="component" value="Unassembled WGS sequence"/>
</dbReference>
<proteinExistence type="inferred from homology"/>
<keyword evidence="8" id="KW-1185">Reference proteome</keyword>
<protein>
    <submittedName>
        <fullName evidence="7">RNA polymerase sigma-70 factor</fullName>
    </submittedName>
</protein>
<dbReference type="InterPro" id="IPR013325">
    <property type="entry name" value="RNA_pol_sigma_r2"/>
</dbReference>
<feature type="domain" description="RNA polymerase sigma factor 70 region 4 type 2" evidence="6">
    <location>
        <begin position="121"/>
        <end position="172"/>
    </location>
</feature>
<dbReference type="NCBIfam" id="TIGR02985">
    <property type="entry name" value="Sig70_bacteroi1"/>
    <property type="match status" value="1"/>
</dbReference>
<dbReference type="GO" id="GO:0003677">
    <property type="term" value="F:DNA binding"/>
    <property type="evidence" value="ECO:0007669"/>
    <property type="project" value="InterPro"/>
</dbReference>
<evidence type="ECO:0000256" key="3">
    <source>
        <dbReference type="ARBA" id="ARBA00023082"/>
    </source>
</evidence>
<dbReference type="InterPro" id="IPR013249">
    <property type="entry name" value="RNA_pol_sigma70_r4_t2"/>
</dbReference>
<dbReference type="PANTHER" id="PTHR43133:SF46">
    <property type="entry name" value="RNA POLYMERASE SIGMA-70 FACTOR ECF SUBFAMILY"/>
    <property type="match status" value="1"/>
</dbReference>
<comment type="similarity">
    <text evidence="1">Belongs to the sigma-70 factor family. ECF subfamily.</text>
</comment>
<dbReference type="CDD" id="cd06171">
    <property type="entry name" value="Sigma70_r4"/>
    <property type="match status" value="1"/>
</dbReference>
<comment type="caution">
    <text evidence="7">The sequence shown here is derived from an EMBL/GenBank/DDBJ whole genome shotgun (WGS) entry which is preliminary data.</text>
</comment>
<dbReference type="Pfam" id="PF04542">
    <property type="entry name" value="Sigma70_r2"/>
    <property type="match status" value="1"/>
</dbReference>
<dbReference type="SUPFAM" id="SSF88659">
    <property type="entry name" value="Sigma3 and sigma4 domains of RNA polymerase sigma factors"/>
    <property type="match status" value="1"/>
</dbReference>
<dbReference type="EMBL" id="SAYW01000003">
    <property type="protein sequence ID" value="RWU07447.1"/>
    <property type="molecule type" value="Genomic_DNA"/>
</dbReference>
<evidence type="ECO:0000313" key="7">
    <source>
        <dbReference type="EMBL" id="RWU07447.1"/>
    </source>
</evidence>
<dbReference type="RefSeq" id="WP_113647357.1">
    <property type="nucleotide sequence ID" value="NZ_QMHN01000003.1"/>
</dbReference>
<dbReference type="GO" id="GO:0016987">
    <property type="term" value="F:sigma factor activity"/>
    <property type="evidence" value="ECO:0007669"/>
    <property type="project" value="UniProtKB-KW"/>
</dbReference>
<evidence type="ECO:0000256" key="2">
    <source>
        <dbReference type="ARBA" id="ARBA00023015"/>
    </source>
</evidence>
<keyword evidence="2" id="KW-0805">Transcription regulation</keyword>
<dbReference type="InterPro" id="IPR036388">
    <property type="entry name" value="WH-like_DNA-bd_sf"/>
</dbReference>
<dbReference type="AlphaFoldDB" id="A0A3S3PTR9"/>
<dbReference type="Gene3D" id="1.10.1740.10">
    <property type="match status" value="1"/>
</dbReference>
<dbReference type="NCBIfam" id="TIGR02937">
    <property type="entry name" value="sigma70-ECF"/>
    <property type="match status" value="1"/>
</dbReference>